<organism evidence="1 2">
    <name type="scientific">Idiomarina piscisalsi</name>
    <dbReference type="NCBI Taxonomy" id="1096243"/>
    <lineage>
        <taxon>Bacteria</taxon>
        <taxon>Pseudomonadati</taxon>
        <taxon>Pseudomonadota</taxon>
        <taxon>Gammaproteobacteria</taxon>
        <taxon>Alteromonadales</taxon>
        <taxon>Idiomarinaceae</taxon>
        <taxon>Idiomarina</taxon>
    </lineage>
</organism>
<keyword evidence="2" id="KW-1185">Reference proteome</keyword>
<accession>A0ABM6LTW4</accession>
<dbReference type="RefSeq" id="WP_088768355.1">
    <property type="nucleotide sequence ID" value="NZ_CP022133.1"/>
</dbReference>
<evidence type="ECO:0000313" key="2">
    <source>
        <dbReference type="Proteomes" id="UP000197717"/>
    </source>
</evidence>
<dbReference type="InterPro" id="IPR052552">
    <property type="entry name" value="YeaO-like"/>
</dbReference>
<name>A0ABM6LTW4_9GAMM</name>
<dbReference type="PANTHER" id="PTHR36849:SF1">
    <property type="entry name" value="CYTOPLASMIC PROTEIN"/>
    <property type="match status" value="1"/>
</dbReference>
<evidence type="ECO:0000313" key="1">
    <source>
        <dbReference type="EMBL" id="ASG65960.1"/>
    </source>
</evidence>
<dbReference type="Proteomes" id="UP000197717">
    <property type="component" value="Chromosome"/>
</dbReference>
<protein>
    <recommendedName>
        <fullName evidence="3">DUF488 domain-containing protein</fullName>
    </recommendedName>
</protein>
<reference evidence="1 2" key="1">
    <citation type="submission" date="2017-06" db="EMBL/GenBank/DDBJ databases">
        <title>Complete genome sequence of Idiomarina piscisalsi strain 10PY1A isolated from soil of Soudi Arabia.</title>
        <authorList>
            <person name="Kim M.-C."/>
            <person name="Jung B.K."/>
            <person name="Budiyanto F."/>
            <person name="Nzila A."/>
            <person name="Shin J.-H."/>
        </authorList>
    </citation>
    <scope>NUCLEOTIDE SEQUENCE [LARGE SCALE GENOMIC DNA]</scope>
    <source>
        <strain evidence="1 2">10PY1A</strain>
    </source>
</reference>
<sequence length="121" mass="14314">MTIQLKRIYDEASSDDGYRVLVDKLWPRGISKDAAKLDEWIKDIAPSDELRQWFHSNRSEWGEFRNRYLSELKEHKEDLRELASRASSEKVTLLYSSKDTEHNNAVVLKEYLNKLHSEQCN</sequence>
<dbReference type="EMBL" id="CP022133">
    <property type="protein sequence ID" value="ASG65960.1"/>
    <property type="molecule type" value="Genomic_DNA"/>
</dbReference>
<evidence type="ECO:0008006" key="3">
    <source>
        <dbReference type="Google" id="ProtNLM"/>
    </source>
</evidence>
<proteinExistence type="predicted"/>
<dbReference type="Pfam" id="PF22752">
    <property type="entry name" value="DUF488-N3i"/>
    <property type="match status" value="1"/>
</dbReference>
<dbReference type="PANTHER" id="PTHR36849">
    <property type="entry name" value="CYTOPLASMIC PROTEIN-RELATED"/>
    <property type="match status" value="1"/>
</dbReference>
<gene>
    <name evidence="1" type="ORF">CEW91_07315</name>
</gene>